<evidence type="ECO:0000256" key="3">
    <source>
        <dbReference type="ARBA" id="ARBA00023157"/>
    </source>
</evidence>
<dbReference type="PANTHER" id="PTHR33021:SF9">
    <property type="entry name" value="PUTATIVE, EXPRESSED-RELATED"/>
    <property type="match status" value="1"/>
</dbReference>
<dbReference type="InterPro" id="IPR008972">
    <property type="entry name" value="Cupredoxin"/>
</dbReference>
<dbReference type="EMBL" id="JBEDUW010000005">
    <property type="protein sequence ID" value="KAK9929498.1"/>
    <property type="molecule type" value="Genomic_DNA"/>
</dbReference>
<dbReference type="AlphaFoldDB" id="A0AAW1WXZ4"/>
<name>A0AAW1WXZ4_RUBAR</name>
<dbReference type="GO" id="GO:0005886">
    <property type="term" value="C:plasma membrane"/>
    <property type="evidence" value="ECO:0007669"/>
    <property type="project" value="TreeGrafter"/>
</dbReference>
<keyword evidence="1" id="KW-0479">Metal-binding</keyword>
<dbReference type="InterPro" id="IPR003245">
    <property type="entry name" value="Phytocyanin_dom"/>
</dbReference>
<feature type="chain" id="PRO_5043643318" description="Basic blue protein" evidence="6">
    <location>
        <begin position="28"/>
        <end position="124"/>
    </location>
</feature>
<evidence type="ECO:0000256" key="2">
    <source>
        <dbReference type="ARBA" id="ARBA00023008"/>
    </source>
</evidence>
<feature type="domain" description="Phytocyanin" evidence="7">
    <location>
        <begin position="28"/>
        <end position="124"/>
    </location>
</feature>
<keyword evidence="3" id="KW-1015">Disulfide bond</keyword>
<dbReference type="Gene3D" id="2.60.40.420">
    <property type="entry name" value="Cupredoxins - blue copper proteins"/>
    <property type="match status" value="1"/>
</dbReference>
<sequence>MAMGRGSATVVLVVFVLLVLSSEWADAATYTVGDNRGWAFNVAGWSRGKTFRAGDILVFNYDSASHNVVAVNQVGYQKCSTTPGNAKVFQTGKDRITLQKGQNFFICNFPGHCQNGMKVSMTAT</sequence>
<evidence type="ECO:0000256" key="6">
    <source>
        <dbReference type="SAM" id="SignalP"/>
    </source>
</evidence>
<dbReference type="Proteomes" id="UP001457282">
    <property type="component" value="Unassembled WGS sequence"/>
</dbReference>
<organism evidence="8 9">
    <name type="scientific">Rubus argutus</name>
    <name type="common">Southern blackberry</name>
    <dbReference type="NCBI Taxonomy" id="59490"/>
    <lineage>
        <taxon>Eukaryota</taxon>
        <taxon>Viridiplantae</taxon>
        <taxon>Streptophyta</taxon>
        <taxon>Embryophyta</taxon>
        <taxon>Tracheophyta</taxon>
        <taxon>Spermatophyta</taxon>
        <taxon>Magnoliopsida</taxon>
        <taxon>eudicotyledons</taxon>
        <taxon>Gunneridae</taxon>
        <taxon>Pentapetalae</taxon>
        <taxon>rosids</taxon>
        <taxon>fabids</taxon>
        <taxon>Rosales</taxon>
        <taxon>Rosaceae</taxon>
        <taxon>Rosoideae</taxon>
        <taxon>Rosoideae incertae sedis</taxon>
        <taxon>Rubus</taxon>
    </lineage>
</organism>
<dbReference type="PANTHER" id="PTHR33021">
    <property type="entry name" value="BLUE COPPER PROTEIN"/>
    <property type="match status" value="1"/>
</dbReference>
<keyword evidence="6" id="KW-0732">Signal</keyword>
<dbReference type="InterPro" id="IPR039391">
    <property type="entry name" value="Phytocyanin-like"/>
</dbReference>
<comment type="caution">
    <text evidence="8">The sequence shown here is derived from an EMBL/GenBank/DDBJ whole genome shotgun (WGS) entry which is preliminary data.</text>
</comment>
<dbReference type="GO" id="GO:0046872">
    <property type="term" value="F:metal ion binding"/>
    <property type="evidence" value="ECO:0007669"/>
    <property type="project" value="UniProtKB-KW"/>
</dbReference>
<dbReference type="GO" id="GO:0009055">
    <property type="term" value="F:electron transfer activity"/>
    <property type="evidence" value="ECO:0007669"/>
    <property type="project" value="InterPro"/>
</dbReference>
<evidence type="ECO:0000313" key="8">
    <source>
        <dbReference type="EMBL" id="KAK9929498.1"/>
    </source>
</evidence>
<dbReference type="SUPFAM" id="SSF49503">
    <property type="entry name" value="Cupredoxins"/>
    <property type="match status" value="1"/>
</dbReference>
<feature type="signal peptide" evidence="6">
    <location>
        <begin position="1"/>
        <end position="27"/>
    </location>
</feature>
<dbReference type="InterPro" id="IPR041844">
    <property type="entry name" value="Plantacyanin"/>
</dbReference>
<dbReference type="FunFam" id="2.60.40.420:FF:000013">
    <property type="entry name" value="basic blue protein-like"/>
    <property type="match status" value="1"/>
</dbReference>
<protein>
    <recommendedName>
        <fullName evidence="4">Basic blue protein</fullName>
    </recommendedName>
    <alternativeName>
        <fullName evidence="5">Plantacyanin</fullName>
    </alternativeName>
</protein>
<evidence type="ECO:0000256" key="1">
    <source>
        <dbReference type="ARBA" id="ARBA00022723"/>
    </source>
</evidence>
<dbReference type="Pfam" id="PF02298">
    <property type="entry name" value="Cu_bind_like"/>
    <property type="match status" value="1"/>
</dbReference>
<evidence type="ECO:0000256" key="4">
    <source>
        <dbReference type="ARBA" id="ARBA00071970"/>
    </source>
</evidence>
<reference evidence="8 9" key="1">
    <citation type="journal article" date="2023" name="G3 (Bethesda)">
        <title>A chromosome-length genome assembly and annotation of blackberry (Rubus argutus, cv. 'Hillquist').</title>
        <authorList>
            <person name="Bruna T."/>
            <person name="Aryal R."/>
            <person name="Dudchenko O."/>
            <person name="Sargent D.J."/>
            <person name="Mead D."/>
            <person name="Buti M."/>
            <person name="Cavallini A."/>
            <person name="Hytonen T."/>
            <person name="Andres J."/>
            <person name="Pham M."/>
            <person name="Weisz D."/>
            <person name="Mascagni F."/>
            <person name="Usai G."/>
            <person name="Natali L."/>
            <person name="Bassil N."/>
            <person name="Fernandez G.E."/>
            <person name="Lomsadze A."/>
            <person name="Armour M."/>
            <person name="Olukolu B."/>
            <person name="Poorten T."/>
            <person name="Britton C."/>
            <person name="Davik J."/>
            <person name="Ashrafi H."/>
            <person name="Aiden E.L."/>
            <person name="Borodovsky M."/>
            <person name="Worthington M."/>
        </authorList>
    </citation>
    <scope>NUCLEOTIDE SEQUENCE [LARGE SCALE GENOMIC DNA]</scope>
    <source>
        <strain evidence="8">PI 553951</strain>
    </source>
</reference>
<evidence type="ECO:0000259" key="7">
    <source>
        <dbReference type="PROSITE" id="PS51485"/>
    </source>
</evidence>
<accession>A0AAW1WXZ4</accession>
<keyword evidence="9" id="KW-1185">Reference proteome</keyword>
<keyword evidence="2" id="KW-0186">Copper</keyword>
<dbReference type="PROSITE" id="PS51485">
    <property type="entry name" value="PHYTOCYANIN"/>
    <property type="match status" value="1"/>
</dbReference>
<evidence type="ECO:0000313" key="9">
    <source>
        <dbReference type="Proteomes" id="UP001457282"/>
    </source>
</evidence>
<proteinExistence type="predicted"/>
<evidence type="ECO:0000256" key="5">
    <source>
        <dbReference type="ARBA" id="ARBA00082491"/>
    </source>
</evidence>
<dbReference type="CDD" id="cd11013">
    <property type="entry name" value="Plantacyanin"/>
    <property type="match status" value="1"/>
</dbReference>
<gene>
    <name evidence="8" type="ORF">M0R45_026594</name>
</gene>